<dbReference type="AlphaFoldDB" id="A0ABD1GVA6"/>
<evidence type="ECO:0000256" key="2">
    <source>
        <dbReference type="ARBA" id="ARBA00022614"/>
    </source>
</evidence>
<comment type="similarity">
    <text evidence="1">Belongs to the disease resistance NB-LRR family.</text>
</comment>
<dbReference type="GO" id="GO:0005737">
    <property type="term" value="C:cytoplasm"/>
    <property type="evidence" value="ECO:0007669"/>
    <property type="project" value="UniProtKB-SubCell"/>
</dbReference>
<keyword evidence="4" id="KW-1185">Reference proteome</keyword>
<evidence type="ECO:0000256" key="1">
    <source>
        <dbReference type="ARBA" id="ARBA00008894"/>
    </source>
</evidence>
<evidence type="ECO:0000313" key="4">
    <source>
        <dbReference type="Proteomes" id="UP001567538"/>
    </source>
</evidence>
<dbReference type="InterPro" id="IPR036388">
    <property type="entry name" value="WH-like_DNA-bd_sf"/>
</dbReference>
<evidence type="ECO:0000313" key="3">
    <source>
        <dbReference type="EMBL" id="KAL1546746.1"/>
    </source>
</evidence>
<protein>
    <submittedName>
        <fullName evidence="3">Disease resistance RPP13-like protein 3</fullName>
    </submittedName>
</protein>
<sequence length="127" mass="14568">MDVATYAAESWEIHVMRFLDDEQSWHLFHHKVFGDQDCPHELRRVGEKIVKGCGGLPLSIVTVAGLLSRIPRTLKLWQQIEVNDGQLGSILSLSYNHLPPHLRKCLWYMAGFPQDYEIHASELINFG</sequence>
<dbReference type="InterPro" id="IPR042197">
    <property type="entry name" value="Apaf_helical"/>
</dbReference>
<dbReference type="Gene3D" id="1.10.8.430">
    <property type="entry name" value="Helical domain of apoptotic protease-activating factors"/>
    <property type="match status" value="1"/>
</dbReference>
<organism evidence="3 4">
    <name type="scientific">Salvia divinorum</name>
    <name type="common">Maria pastora</name>
    <name type="synonym">Diviner's sage</name>
    <dbReference type="NCBI Taxonomy" id="28513"/>
    <lineage>
        <taxon>Eukaryota</taxon>
        <taxon>Viridiplantae</taxon>
        <taxon>Streptophyta</taxon>
        <taxon>Embryophyta</taxon>
        <taxon>Tracheophyta</taxon>
        <taxon>Spermatophyta</taxon>
        <taxon>Magnoliopsida</taxon>
        <taxon>eudicotyledons</taxon>
        <taxon>Gunneridae</taxon>
        <taxon>Pentapetalae</taxon>
        <taxon>asterids</taxon>
        <taxon>lamiids</taxon>
        <taxon>Lamiales</taxon>
        <taxon>Lamiaceae</taxon>
        <taxon>Nepetoideae</taxon>
        <taxon>Mentheae</taxon>
        <taxon>Salviinae</taxon>
        <taxon>Salvia</taxon>
        <taxon>Salvia subgen. Calosphace</taxon>
    </lineage>
</organism>
<dbReference type="EMBL" id="JBEAFC010000008">
    <property type="protein sequence ID" value="KAL1546746.1"/>
    <property type="molecule type" value="Genomic_DNA"/>
</dbReference>
<dbReference type="InterPro" id="IPR044974">
    <property type="entry name" value="Disease_R_plants"/>
</dbReference>
<dbReference type="InterPro" id="IPR027417">
    <property type="entry name" value="P-loop_NTPase"/>
</dbReference>
<dbReference type="Gene3D" id="1.10.10.10">
    <property type="entry name" value="Winged helix-like DNA-binding domain superfamily/Winged helix DNA-binding domain"/>
    <property type="match status" value="1"/>
</dbReference>
<keyword evidence="2" id="KW-0433">Leucine-rich repeat</keyword>
<accession>A0ABD1GVA6</accession>
<reference evidence="3 4" key="1">
    <citation type="submission" date="2024-06" db="EMBL/GenBank/DDBJ databases">
        <title>A chromosome level genome sequence of Diviner's sage (Salvia divinorum).</title>
        <authorList>
            <person name="Ford S.A."/>
            <person name="Ro D.-K."/>
            <person name="Ness R.W."/>
            <person name="Phillips M.A."/>
        </authorList>
    </citation>
    <scope>NUCLEOTIDE SEQUENCE [LARGE SCALE GENOMIC DNA]</scope>
    <source>
        <strain evidence="3">SAF-2024a</strain>
        <tissue evidence="3">Leaf</tissue>
    </source>
</reference>
<dbReference type="PANTHER" id="PTHR23155:SF1152">
    <property type="entry name" value="AAA+ ATPASE DOMAIN-CONTAINING PROTEIN"/>
    <property type="match status" value="1"/>
</dbReference>
<proteinExistence type="inferred from homology"/>
<gene>
    <name evidence="3" type="ORF">AAHA92_23302</name>
</gene>
<dbReference type="PANTHER" id="PTHR23155">
    <property type="entry name" value="DISEASE RESISTANCE PROTEIN RP"/>
    <property type="match status" value="1"/>
</dbReference>
<name>A0ABD1GVA6_SALDI</name>
<dbReference type="SUPFAM" id="SSF52540">
    <property type="entry name" value="P-loop containing nucleoside triphosphate hydrolases"/>
    <property type="match status" value="1"/>
</dbReference>
<dbReference type="Proteomes" id="UP001567538">
    <property type="component" value="Unassembled WGS sequence"/>
</dbReference>
<comment type="caution">
    <text evidence="3">The sequence shown here is derived from an EMBL/GenBank/DDBJ whole genome shotgun (WGS) entry which is preliminary data.</text>
</comment>